<feature type="compositionally biased region" description="Polar residues" evidence="1">
    <location>
        <begin position="180"/>
        <end position="198"/>
    </location>
</feature>
<organism evidence="4 5">
    <name type="scientific">Candidatus Sulfotelmatobacter kueseliae</name>
    <dbReference type="NCBI Taxonomy" id="2042962"/>
    <lineage>
        <taxon>Bacteria</taxon>
        <taxon>Pseudomonadati</taxon>
        <taxon>Acidobacteriota</taxon>
        <taxon>Terriglobia</taxon>
        <taxon>Terriglobales</taxon>
        <taxon>Candidatus Korobacteraceae</taxon>
        <taxon>Candidatus Sulfotelmatobacter</taxon>
    </lineage>
</organism>
<dbReference type="Proteomes" id="UP000238701">
    <property type="component" value="Unassembled WGS sequence"/>
</dbReference>
<evidence type="ECO:0000313" key="4">
    <source>
        <dbReference type="EMBL" id="SPF42796.1"/>
    </source>
</evidence>
<feature type="compositionally biased region" description="Basic and acidic residues" evidence="1">
    <location>
        <begin position="150"/>
        <end position="162"/>
    </location>
</feature>
<protein>
    <recommendedName>
        <fullName evidence="3">LssY-like C-terminal domain-containing protein</fullName>
    </recommendedName>
</protein>
<evidence type="ECO:0000313" key="5">
    <source>
        <dbReference type="Proteomes" id="UP000238701"/>
    </source>
</evidence>
<feature type="compositionally biased region" description="Low complexity" evidence="1">
    <location>
        <begin position="199"/>
        <end position="210"/>
    </location>
</feature>
<dbReference type="InterPro" id="IPR025902">
    <property type="entry name" value="LssY-like-C_dom"/>
</dbReference>
<evidence type="ECO:0000259" key="3">
    <source>
        <dbReference type="Pfam" id="PF14067"/>
    </source>
</evidence>
<feature type="signal peptide" evidence="2">
    <location>
        <begin position="1"/>
        <end position="21"/>
    </location>
</feature>
<keyword evidence="2" id="KW-0732">Signal</keyword>
<proteinExistence type="predicted"/>
<feature type="region of interest" description="Disordered" evidence="1">
    <location>
        <begin position="145"/>
        <end position="165"/>
    </location>
</feature>
<dbReference type="Pfam" id="PF14067">
    <property type="entry name" value="LssY_C"/>
    <property type="match status" value="1"/>
</dbReference>
<accession>A0A2U3KT05</accession>
<gene>
    <name evidence="4" type="ORF">SBA1_470018</name>
</gene>
<name>A0A2U3KT05_9BACT</name>
<reference evidence="5" key="1">
    <citation type="submission" date="2018-02" db="EMBL/GenBank/DDBJ databases">
        <authorList>
            <person name="Hausmann B."/>
        </authorList>
    </citation>
    <scope>NUCLEOTIDE SEQUENCE [LARGE SCALE GENOMIC DNA]</scope>
    <source>
        <strain evidence="5">Peat soil MAG SbA1</strain>
    </source>
</reference>
<feature type="chain" id="PRO_5015557376" description="LssY-like C-terminal domain-containing protein" evidence="2">
    <location>
        <begin position="22"/>
        <end position="416"/>
    </location>
</feature>
<evidence type="ECO:0000256" key="2">
    <source>
        <dbReference type="SAM" id="SignalP"/>
    </source>
</evidence>
<feature type="region of interest" description="Disordered" evidence="1">
    <location>
        <begin position="180"/>
        <end position="213"/>
    </location>
</feature>
<dbReference type="OrthoDB" id="3725455at2"/>
<feature type="domain" description="LssY-like C-terminal" evidence="3">
    <location>
        <begin position="228"/>
        <end position="410"/>
    </location>
</feature>
<dbReference type="Gene3D" id="2.60.120.430">
    <property type="entry name" value="Galactose-binding lectin"/>
    <property type="match status" value="1"/>
</dbReference>
<evidence type="ECO:0000256" key="1">
    <source>
        <dbReference type="SAM" id="MobiDB-lite"/>
    </source>
</evidence>
<dbReference type="EMBL" id="OMOD01000141">
    <property type="protein sequence ID" value="SPF42796.1"/>
    <property type="molecule type" value="Genomic_DNA"/>
</dbReference>
<sequence>MAKQWTLLLAALLFCTPELRAQTQAQQFTFQVSPARAWTDTGLDLASGDALEISAAASARAFVNPPDCVPEGVGVATADLPLPSASAGAVIARLHSQGAAPVLVGAHTKLNIEEPSHLFLGMNIAGSPPCQGAIAVIVRRTSASSAAKTETSDSQEKSRSDQLKSQLGTAAQIFMSGQFGASKTDSSANSSGTASPGNTATSESSAASSSLKVSDAPLDSDLRKDLDSLPRRVNDQFNNLGDMVNFVIVGSQKDVQAALDAANWHVADISTKKALLDAIQETYENKDYLQMPMSTLYLFGRMQDFGYEMAEPIAMVASRHHFRIWKAPFTWKGQEVWVGAGTHDIGFAKDKRNGNVTHKIDPVVDGERDNIGGSLQKANKTKTLTYYLPPNPVQEAKNATGDGYHSDGRLLVVFLQ</sequence>
<dbReference type="AlphaFoldDB" id="A0A2U3KT05"/>